<name>A0A444J7X9_9BACT</name>
<feature type="non-terminal residue" evidence="1">
    <location>
        <position position="1"/>
    </location>
</feature>
<protein>
    <submittedName>
        <fullName evidence="1">Uncharacterized protein</fullName>
    </submittedName>
</protein>
<reference evidence="1 2" key="1">
    <citation type="submission" date="2017-01" db="EMBL/GenBank/DDBJ databases">
        <title>The cable genome- insights into the physiology and evolution of filamentous bacteria capable of sulfide oxidation via long distance electron transfer.</title>
        <authorList>
            <person name="Schreiber L."/>
            <person name="Bjerg J.T."/>
            <person name="Boggild A."/>
            <person name="Van De Vossenberg J."/>
            <person name="Meysman F."/>
            <person name="Nielsen L.P."/>
            <person name="Schramm A."/>
            <person name="Kjeldsen K.U."/>
        </authorList>
    </citation>
    <scope>NUCLEOTIDE SEQUENCE [LARGE SCALE GENOMIC DNA]</scope>
    <source>
        <strain evidence="1">A2</strain>
    </source>
</reference>
<sequence length="330" mass="34614">GVLVCGNVVVRGELIGSAGISGATAFHFTAYRADITDLGLVGSGANKLSVGDMAFSKGDDGAGIAVIVDDGSGAAIQLRDGMDRAYAPNPSPGDTTIAQTFNFLPADIERTATLSMFFSSVEGVISGSGPQRPSAIEVTIDGVVEVLDNMLGSHDGDEWDTFIHSVNIPAGVTSLTVQALSVDNENVGRLVASLNWITAGLSVPPGEDEQGFGEGCTPGYWKQSQHFDSWPAPYTPETQFTSGTQFSDVFEDAFPGMTLLEVLGQGGGGLKALGRHTVAALFNGKSDVSYDLSWMKVIEAFNNVYPGSKKEYEALKNEFAGLNEQGCPLN</sequence>
<evidence type="ECO:0000313" key="1">
    <source>
        <dbReference type="EMBL" id="RWX49149.1"/>
    </source>
</evidence>
<dbReference type="EMBL" id="MTKQ01000021">
    <property type="protein sequence ID" value="RWX49149.1"/>
    <property type="molecule type" value="Genomic_DNA"/>
</dbReference>
<gene>
    <name evidence="1" type="ORF">VT99_10211</name>
</gene>
<dbReference type="Proteomes" id="UP000286862">
    <property type="component" value="Unassembled WGS sequence"/>
</dbReference>
<comment type="caution">
    <text evidence="1">The sequence shown here is derived from an EMBL/GenBank/DDBJ whole genome shotgun (WGS) entry which is preliminary data.</text>
</comment>
<accession>A0A444J7X9</accession>
<dbReference type="AlphaFoldDB" id="A0A444J7X9"/>
<organism evidence="1 2">
    <name type="scientific">Candidatus Electrothrix marina</name>
    <dbReference type="NCBI Taxonomy" id="1859130"/>
    <lineage>
        <taxon>Bacteria</taxon>
        <taxon>Pseudomonadati</taxon>
        <taxon>Thermodesulfobacteriota</taxon>
        <taxon>Desulfobulbia</taxon>
        <taxon>Desulfobulbales</taxon>
        <taxon>Desulfobulbaceae</taxon>
        <taxon>Candidatus Electrothrix</taxon>
    </lineage>
</organism>
<evidence type="ECO:0000313" key="2">
    <source>
        <dbReference type="Proteomes" id="UP000286862"/>
    </source>
</evidence>
<proteinExistence type="predicted"/>